<dbReference type="EMBL" id="CAADFE010000105">
    <property type="protein sequence ID" value="VFJ76558.1"/>
    <property type="molecule type" value="Genomic_DNA"/>
</dbReference>
<evidence type="ECO:0000256" key="1">
    <source>
        <dbReference type="SAM" id="MobiDB-lite"/>
    </source>
</evidence>
<feature type="compositionally biased region" description="Polar residues" evidence="1">
    <location>
        <begin position="77"/>
        <end position="95"/>
    </location>
</feature>
<reference evidence="2" key="1">
    <citation type="submission" date="2019-02" db="EMBL/GenBank/DDBJ databases">
        <authorList>
            <person name="Gruber-Vodicka R. H."/>
            <person name="Seah K. B. B."/>
        </authorList>
    </citation>
    <scope>NUCLEOTIDE SEQUENCE</scope>
    <source>
        <strain evidence="2">BECK_BZ131</strain>
    </source>
</reference>
<sequence>MTEKEAKNKANQALDAMRRAVNTALLEKKQNGQYAIFAGKNGESIRVEAKDIKINDIHTRQVKRNRTRQEKRKRPKTTATYPHSATTHLQSTTKIDTAKAL</sequence>
<feature type="compositionally biased region" description="Basic residues" evidence="1">
    <location>
        <begin position="60"/>
        <end position="76"/>
    </location>
</feature>
<accession>A0A450U1P1</accession>
<gene>
    <name evidence="2" type="ORF">BECKFW1821C_GA0114237_110511</name>
</gene>
<name>A0A450U1P1_9GAMM</name>
<protein>
    <submittedName>
        <fullName evidence="2">Uncharacterized protein</fullName>
    </submittedName>
</protein>
<dbReference type="AlphaFoldDB" id="A0A450U1P1"/>
<evidence type="ECO:0000313" key="2">
    <source>
        <dbReference type="EMBL" id="VFJ76558.1"/>
    </source>
</evidence>
<feature type="region of interest" description="Disordered" evidence="1">
    <location>
        <begin position="57"/>
        <end position="101"/>
    </location>
</feature>
<organism evidence="2">
    <name type="scientific">Candidatus Kentrum sp. FW</name>
    <dbReference type="NCBI Taxonomy" id="2126338"/>
    <lineage>
        <taxon>Bacteria</taxon>
        <taxon>Pseudomonadati</taxon>
        <taxon>Pseudomonadota</taxon>
        <taxon>Gammaproteobacteria</taxon>
        <taxon>Candidatus Kentrum</taxon>
    </lineage>
</organism>
<proteinExistence type="predicted"/>